<dbReference type="SUPFAM" id="SSF51182">
    <property type="entry name" value="RmlC-like cupins"/>
    <property type="match status" value="1"/>
</dbReference>
<dbReference type="PANTHER" id="PTHR37694">
    <property type="entry name" value="SLR8022 PROTEIN"/>
    <property type="match status" value="1"/>
</dbReference>
<dbReference type="Gene3D" id="2.60.120.10">
    <property type="entry name" value="Jelly Rolls"/>
    <property type="match status" value="1"/>
</dbReference>
<dbReference type="InterPro" id="IPR014710">
    <property type="entry name" value="RmlC-like_jellyroll"/>
</dbReference>
<organism evidence="1 2">
    <name type="scientific">Streptomyces lycii</name>
    <dbReference type="NCBI Taxonomy" id="2654337"/>
    <lineage>
        <taxon>Bacteria</taxon>
        <taxon>Bacillati</taxon>
        <taxon>Actinomycetota</taxon>
        <taxon>Actinomycetes</taxon>
        <taxon>Kitasatosporales</taxon>
        <taxon>Streptomycetaceae</taxon>
        <taxon>Streptomyces</taxon>
    </lineage>
</organism>
<accession>A0ABQ7F8V9</accession>
<dbReference type="EMBL" id="WHPN01000430">
    <property type="protein sequence ID" value="KAF4405057.1"/>
    <property type="molecule type" value="Genomic_DNA"/>
</dbReference>
<comment type="caution">
    <text evidence="1">The sequence shown here is derived from an EMBL/GenBank/DDBJ whole genome shotgun (WGS) entry which is preliminary data.</text>
</comment>
<proteinExistence type="predicted"/>
<dbReference type="InterPro" id="IPR011051">
    <property type="entry name" value="RmlC_Cupin_sf"/>
</dbReference>
<dbReference type="Proteomes" id="UP000621266">
    <property type="component" value="Unassembled WGS sequence"/>
</dbReference>
<sequence>MEKISLRATAEEQLGAAHQASAGRSAVTAVGDNGGRLRQTVIALRGGERPTEHESPGEATVLVLTGRVRVSAGEEGVTEGTNGDLIVLPDDRHSLEVLEDSVVLLTVAKP</sequence>
<reference evidence="1 2" key="1">
    <citation type="submission" date="2019-10" db="EMBL/GenBank/DDBJ databases">
        <title>Streptomyces tenebrisbrunneis sp.nov., an endogenous actinomycete isolated from of Lycium ruthenicum.</title>
        <authorList>
            <person name="Ma L."/>
        </authorList>
    </citation>
    <scope>NUCLEOTIDE SEQUENCE [LARGE SCALE GENOMIC DNA]</scope>
    <source>
        <strain evidence="1 2">TRM 66187</strain>
    </source>
</reference>
<dbReference type="PANTHER" id="PTHR37694:SF1">
    <property type="entry name" value="SLR8022 PROTEIN"/>
    <property type="match status" value="1"/>
</dbReference>
<dbReference type="RefSeq" id="WP_098754489.1">
    <property type="nucleotide sequence ID" value="NZ_WHPN01000430.1"/>
</dbReference>
<protein>
    <submittedName>
        <fullName evidence="1">LuxR family transcriptional regulator</fullName>
    </submittedName>
</protein>
<keyword evidence="2" id="KW-1185">Reference proteome</keyword>
<evidence type="ECO:0000313" key="1">
    <source>
        <dbReference type="EMBL" id="KAF4405057.1"/>
    </source>
</evidence>
<name>A0ABQ7F8V9_9ACTN</name>
<evidence type="ECO:0000313" key="2">
    <source>
        <dbReference type="Proteomes" id="UP000621266"/>
    </source>
</evidence>
<gene>
    <name evidence="1" type="ORF">GCU69_32435</name>
</gene>